<dbReference type="Proteomes" id="UP000777935">
    <property type="component" value="Unassembled WGS sequence"/>
</dbReference>
<evidence type="ECO:0000256" key="1">
    <source>
        <dbReference type="ARBA" id="ARBA00004141"/>
    </source>
</evidence>
<protein>
    <submittedName>
        <fullName evidence="6">DoxX family membrane protein</fullName>
    </submittedName>
</protein>
<proteinExistence type="predicted"/>
<dbReference type="Pfam" id="PF07681">
    <property type="entry name" value="DoxX"/>
    <property type="match status" value="1"/>
</dbReference>
<keyword evidence="4 5" id="KW-0472">Membrane</keyword>
<evidence type="ECO:0000256" key="4">
    <source>
        <dbReference type="ARBA" id="ARBA00023136"/>
    </source>
</evidence>
<feature type="transmembrane region" description="Helical" evidence="5">
    <location>
        <begin position="216"/>
        <end position="246"/>
    </location>
</feature>
<dbReference type="RefSeq" id="WP_174137043.1">
    <property type="nucleotide sequence ID" value="NZ_JABUFE010000003.1"/>
</dbReference>
<evidence type="ECO:0000256" key="3">
    <source>
        <dbReference type="ARBA" id="ARBA00022989"/>
    </source>
</evidence>
<sequence length="307" mass="32966">MYKFSSPSQADTQAYLALTLRVGLASVFIIGGIAKLERLLTASKAQGIVDQYTGALGYINETFMAFLFSGNFPDFITPWSFLTVLSAFELISGLMLLAGLMVRPLCLIWVPLLWSFVFSLPVVTTPGFIPPEATYTSPALFVQIRDVALSGLFAVLYNLGSGARSVDAAYGLPVARGINWDPLAYLMRISLALIFVIGGAFHGFHKVMTFGAPAIILLMIGFGLIAGIGVWWFAAAAVAVIGWYMITKLGVASSVLGYANSIKREIALLLGSGIIAYAGGGRLFTAHGLLQSLRDGWLTYARNPMKS</sequence>
<organism evidence="6 7">
    <name type="scientific">Parasulfitobacter algicola</name>
    <dbReference type="NCBI Taxonomy" id="2614809"/>
    <lineage>
        <taxon>Bacteria</taxon>
        <taxon>Pseudomonadati</taxon>
        <taxon>Pseudomonadota</taxon>
        <taxon>Alphaproteobacteria</taxon>
        <taxon>Rhodobacterales</taxon>
        <taxon>Roseobacteraceae</taxon>
        <taxon>Parasulfitobacter</taxon>
    </lineage>
</organism>
<feature type="transmembrane region" description="Helical" evidence="5">
    <location>
        <begin position="12"/>
        <end position="34"/>
    </location>
</feature>
<keyword evidence="2 5" id="KW-0812">Transmembrane</keyword>
<comment type="subcellular location">
    <subcellularLocation>
        <location evidence="1">Membrane</location>
        <topology evidence="1">Multi-pass membrane protein</topology>
    </subcellularLocation>
</comment>
<dbReference type="EMBL" id="JABUFE010000003">
    <property type="protein sequence ID" value="NSX54740.1"/>
    <property type="molecule type" value="Genomic_DNA"/>
</dbReference>
<evidence type="ECO:0000313" key="7">
    <source>
        <dbReference type="Proteomes" id="UP000777935"/>
    </source>
</evidence>
<dbReference type="InterPro" id="IPR032808">
    <property type="entry name" value="DoxX"/>
</dbReference>
<reference evidence="6 7" key="1">
    <citation type="submission" date="2020-06" db="EMBL/GenBank/DDBJ databases">
        <title>Sulfitobacter algicola sp. nov., isolated from green algae.</title>
        <authorList>
            <person name="Wang C."/>
        </authorList>
    </citation>
    <scope>NUCLEOTIDE SEQUENCE [LARGE SCALE GENOMIC DNA]</scope>
    <source>
        <strain evidence="6 7">1151</strain>
    </source>
</reference>
<comment type="caution">
    <text evidence="6">The sequence shown here is derived from an EMBL/GenBank/DDBJ whole genome shotgun (WGS) entry which is preliminary data.</text>
</comment>
<evidence type="ECO:0000256" key="5">
    <source>
        <dbReference type="SAM" id="Phobius"/>
    </source>
</evidence>
<feature type="transmembrane region" description="Helical" evidence="5">
    <location>
        <begin position="266"/>
        <end position="284"/>
    </location>
</feature>
<accession>A0ABX2IQV5</accession>
<keyword evidence="7" id="KW-1185">Reference proteome</keyword>
<evidence type="ECO:0000313" key="6">
    <source>
        <dbReference type="EMBL" id="NSX54740.1"/>
    </source>
</evidence>
<feature type="transmembrane region" description="Helical" evidence="5">
    <location>
        <begin position="79"/>
        <end position="100"/>
    </location>
</feature>
<feature type="transmembrane region" description="Helical" evidence="5">
    <location>
        <begin position="107"/>
        <end position="129"/>
    </location>
</feature>
<keyword evidence="3 5" id="KW-1133">Transmembrane helix</keyword>
<feature type="transmembrane region" description="Helical" evidence="5">
    <location>
        <begin position="183"/>
        <end position="204"/>
    </location>
</feature>
<evidence type="ECO:0000256" key="2">
    <source>
        <dbReference type="ARBA" id="ARBA00022692"/>
    </source>
</evidence>
<gene>
    <name evidence="6" type="ORF">HRQ87_07975</name>
</gene>
<name>A0ABX2IQV5_9RHOB</name>